<reference evidence="1" key="1">
    <citation type="submission" date="2020-06" db="EMBL/GenBank/DDBJ databases">
        <authorList>
            <person name="Zhou D."/>
            <person name="Xu Y."/>
        </authorList>
    </citation>
    <scope>NUCLEOTIDE SEQUENCE</scope>
    <source>
        <strain evidence="1">201313294</strain>
        <plasmid evidence="1">p13294-1NR</plasmid>
    </source>
</reference>
<keyword evidence="1" id="KW-0614">Plasmid</keyword>
<organism evidence="1">
    <name type="scientific">Klebsiella quasipneumoniae</name>
    <dbReference type="NCBI Taxonomy" id="1463165"/>
    <lineage>
        <taxon>Bacteria</taxon>
        <taxon>Pseudomonadati</taxon>
        <taxon>Pseudomonadota</taxon>
        <taxon>Gammaproteobacteria</taxon>
        <taxon>Enterobacterales</taxon>
        <taxon>Enterobacteriaceae</taxon>
        <taxon>Klebsiella/Raoultella group</taxon>
        <taxon>Klebsiella</taxon>
        <taxon>Klebsiella pneumoniae complex</taxon>
    </lineage>
</organism>
<sequence>MAGHRRFCRAGTTGVYWMRQPTHRVGSERQWSTVCDVRLNGRASPVLSGGNYWCLLYATTNAPVRSCQAMGYCI</sequence>
<accession>A0A7L7TEP1</accession>
<dbReference type="EMBL" id="MT570100">
    <property type="protein sequence ID" value="QOC74763.1"/>
    <property type="molecule type" value="Genomic_DNA"/>
</dbReference>
<protein>
    <submittedName>
        <fullName evidence="1">Uncharacterized protein</fullName>
    </submittedName>
</protein>
<evidence type="ECO:0000313" key="1">
    <source>
        <dbReference type="EMBL" id="QOC74763.1"/>
    </source>
</evidence>
<dbReference type="AlphaFoldDB" id="A0A7L7TEP1"/>
<geneLocation type="plasmid" evidence="1">
    <name>p13294-1NR</name>
</geneLocation>
<name>A0A7L7TEP1_9ENTR</name>
<proteinExistence type="predicted"/>